<dbReference type="PROSITE" id="PS50404">
    <property type="entry name" value="GST_NTER"/>
    <property type="match status" value="1"/>
</dbReference>
<dbReference type="EMBL" id="BSPB01000009">
    <property type="protein sequence ID" value="GLS14215.1"/>
    <property type="molecule type" value="Genomic_DNA"/>
</dbReference>
<dbReference type="RefSeq" id="WP_284307392.1">
    <property type="nucleotide sequence ID" value="NZ_BSPB01000009.1"/>
</dbReference>
<keyword evidence="4" id="KW-1185">Reference proteome</keyword>
<dbReference type="Pfam" id="PF02798">
    <property type="entry name" value="GST_N"/>
    <property type="match status" value="1"/>
</dbReference>
<dbReference type="SFLD" id="SFLDG01150">
    <property type="entry name" value="Main.1:_Beta-like"/>
    <property type="match status" value="1"/>
</dbReference>
<dbReference type="CDD" id="cd03047">
    <property type="entry name" value="GST_N_2"/>
    <property type="match status" value="1"/>
</dbReference>
<dbReference type="Gene3D" id="1.20.1050.10">
    <property type="match status" value="1"/>
</dbReference>
<protein>
    <submittedName>
        <fullName evidence="3">Glutathione S-transferase</fullName>
    </submittedName>
</protein>
<dbReference type="SFLD" id="SFLDS00019">
    <property type="entry name" value="Glutathione_Transferase_(cytos"/>
    <property type="match status" value="1"/>
</dbReference>
<evidence type="ECO:0000313" key="3">
    <source>
        <dbReference type="EMBL" id="GLS14215.1"/>
    </source>
</evidence>
<dbReference type="Proteomes" id="UP001156903">
    <property type="component" value="Unassembled WGS sequence"/>
</dbReference>
<proteinExistence type="predicted"/>
<evidence type="ECO:0000313" key="4">
    <source>
        <dbReference type="Proteomes" id="UP001156903"/>
    </source>
</evidence>
<name>A0ABQ6C610_9BURK</name>
<dbReference type="InterPro" id="IPR036282">
    <property type="entry name" value="Glutathione-S-Trfase_C_sf"/>
</dbReference>
<dbReference type="SFLD" id="SFLDG00358">
    <property type="entry name" value="Main_(cytGST)"/>
    <property type="match status" value="1"/>
</dbReference>
<dbReference type="Pfam" id="PF13410">
    <property type="entry name" value="GST_C_2"/>
    <property type="match status" value="1"/>
</dbReference>
<dbReference type="InterPro" id="IPR010987">
    <property type="entry name" value="Glutathione-S-Trfase_C-like"/>
</dbReference>
<feature type="domain" description="GST C-terminal" evidence="2">
    <location>
        <begin position="114"/>
        <end position="234"/>
    </location>
</feature>
<dbReference type="SUPFAM" id="SSF52833">
    <property type="entry name" value="Thioredoxin-like"/>
    <property type="match status" value="1"/>
</dbReference>
<feature type="domain" description="GST N-terminal" evidence="1">
    <location>
        <begin position="19"/>
        <end position="100"/>
    </location>
</feature>
<evidence type="ECO:0000259" key="2">
    <source>
        <dbReference type="PROSITE" id="PS50405"/>
    </source>
</evidence>
<dbReference type="PANTHER" id="PTHR44051">
    <property type="entry name" value="GLUTATHIONE S-TRANSFERASE-RELATED"/>
    <property type="match status" value="1"/>
</dbReference>
<comment type="caution">
    <text evidence="3">The sequence shown here is derived from an EMBL/GenBank/DDBJ whole genome shotgun (WGS) entry which is preliminary data.</text>
</comment>
<accession>A0ABQ6C610</accession>
<evidence type="ECO:0000259" key="1">
    <source>
        <dbReference type="PROSITE" id="PS50404"/>
    </source>
</evidence>
<dbReference type="InterPro" id="IPR040079">
    <property type="entry name" value="Glutathione_S-Trfase"/>
</dbReference>
<dbReference type="Gene3D" id="3.40.30.10">
    <property type="entry name" value="Glutaredoxin"/>
    <property type="match status" value="1"/>
</dbReference>
<reference evidence="4" key="1">
    <citation type="journal article" date="2019" name="Int. J. Syst. Evol. Microbiol.">
        <title>The Global Catalogue of Microorganisms (GCM) 10K type strain sequencing project: providing services to taxonomists for standard genome sequencing and annotation.</title>
        <authorList>
            <consortium name="The Broad Institute Genomics Platform"/>
            <consortium name="The Broad Institute Genome Sequencing Center for Infectious Disease"/>
            <person name="Wu L."/>
            <person name="Ma J."/>
        </authorList>
    </citation>
    <scope>NUCLEOTIDE SEQUENCE [LARGE SCALE GENOMIC DNA]</scope>
    <source>
        <strain evidence="4">NBRC 109341</strain>
    </source>
</reference>
<sequence length="234" mass="25696">MAPAPATSCASLSPGGDRTPLKLWGRISSINVRKVVLCAQMLGVPFERIDAGLSHGVVDTPDYRAKNPNGLVPLLEDGDFTLWESNAIVRYLCARQAEAAASPDGTAPDWYPADLQHRADAERWMDWQQTTLNPAGSPAFKQWFRTPAAQRDPVVIAASVAAAEPLFAQLNDHLAHQPFMAGAALTMADIPIACEVHRWWGLPQPRPAWPHLERWYAHWLSQPASRGVLDLPLS</sequence>
<dbReference type="PROSITE" id="PS50405">
    <property type="entry name" value="GST_CTER"/>
    <property type="match status" value="1"/>
</dbReference>
<dbReference type="PANTHER" id="PTHR44051:SF19">
    <property type="entry name" value="DISULFIDE-BOND OXIDOREDUCTASE YFCG"/>
    <property type="match status" value="1"/>
</dbReference>
<dbReference type="InterPro" id="IPR004045">
    <property type="entry name" value="Glutathione_S-Trfase_N"/>
</dbReference>
<dbReference type="InterPro" id="IPR036249">
    <property type="entry name" value="Thioredoxin-like_sf"/>
</dbReference>
<gene>
    <name evidence="3" type="ORF">GCM10007935_16460</name>
</gene>
<organism evidence="3 4">
    <name type="scientific">Hydrogenophaga electricum</name>
    <dbReference type="NCBI Taxonomy" id="1230953"/>
    <lineage>
        <taxon>Bacteria</taxon>
        <taxon>Pseudomonadati</taxon>
        <taxon>Pseudomonadota</taxon>
        <taxon>Betaproteobacteria</taxon>
        <taxon>Burkholderiales</taxon>
        <taxon>Comamonadaceae</taxon>
        <taxon>Hydrogenophaga</taxon>
    </lineage>
</organism>
<dbReference type="SUPFAM" id="SSF47616">
    <property type="entry name" value="GST C-terminal domain-like"/>
    <property type="match status" value="1"/>
</dbReference>